<keyword evidence="1" id="KW-1133">Transmembrane helix</keyword>
<protein>
    <recommendedName>
        <fullName evidence="4">MFS transporter</fullName>
    </recommendedName>
</protein>
<keyword evidence="3" id="KW-1185">Reference proteome</keyword>
<dbReference type="Proteomes" id="UP000523795">
    <property type="component" value="Unassembled WGS sequence"/>
</dbReference>
<keyword evidence="1" id="KW-0812">Transmembrane</keyword>
<accession>A0ABX1JU20</accession>
<proteinExistence type="predicted"/>
<keyword evidence="1" id="KW-0472">Membrane</keyword>
<organism evidence="2 3">
    <name type="scientific">Arthrobacter deserti</name>
    <dbReference type="NCBI Taxonomy" id="1742687"/>
    <lineage>
        <taxon>Bacteria</taxon>
        <taxon>Bacillati</taxon>
        <taxon>Actinomycetota</taxon>
        <taxon>Actinomycetes</taxon>
        <taxon>Micrococcales</taxon>
        <taxon>Micrococcaceae</taxon>
        <taxon>Arthrobacter</taxon>
    </lineage>
</organism>
<feature type="non-terminal residue" evidence="2">
    <location>
        <position position="1"/>
    </location>
</feature>
<feature type="transmembrane region" description="Helical" evidence="1">
    <location>
        <begin position="23"/>
        <end position="45"/>
    </location>
</feature>
<sequence>GAGTFGAAGVVAPIAGFLDMGSAVSMAAVMAASMAGAVAALWLILRPGRAGNQDAAWHEPALVSEDPDVTLAA</sequence>
<evidence type="ECO:0000256" key="1">
    <source>
        <dbReference type="SAM" id="Phobius"/>
    </source>
</evidence>
<name>A0ABX1JU20_9MICC</name>
<evidence type="ECO:0008006" key="4">
    <source>
        <dbReference type="Google" id="ProtNLM"/>
    </source>
</evidence>
<gene>
    <name evidence="2" type="ORF">HER39_16895</name>
</gene>
<evidence type="ECO:0000313" key="2">
    <source>
        <dbReference type="EMBL" id="NKX52215.1"/>
    </source>
</evidence>
<evidence type="ECO:0000313" key="3">
    <source>
        <dbReference type="Proteomes" id="UP000523795"/>
    </source>
</evidence>
<comment type="caution">
    <text evidence="2">The sequence shown here is derived from an EMBL/GenBank/DDBJ whole genome shotgun (WGS) entry which is preliminary data.</text>
</comment>
<dbReference type="EMBL" id="JAAZSR010000447">
    <property type="protein sequence ID" value="NKX52215.1"/>
    <property type="molecule type" value="Genomic_DNA"/>
</dbReference>
<reference evidence="2 3" key="1">
    <citation type="submission" date="2020-04" db="EMBL/GenBank/DDBJ databases">
        <authorList>
            <person name="Liu S."/>
        </authorList>
    </citation>
    <scope>NUCLEOTIDE SEQUENCE [LARGE SCALE GENOMIC DNA]</scope>
    <source>
        <strain evidence="2 3">CGMCC 1.15091</strain>
    </source>
</reference>